<feature type="transmembrane region" description="Helical" evidence="2">
    <location>
        <begin position="6"/>
        <end position="23"/>
    </location>
</feature>
<dbReference type="PANTHER" id="PTHR34978:SF3">
    <property type="entry name" value="SLR0241 PROTEIN"/>
    <property type="match status" value="1"/>
</dbReference>
<sequence length="467" mass="53443">MMLYIGKLIACSGLLYLIYWSVLRNQKSLLFNRCYLLGIIPLSVIIPMIQIAVPYDVFSLLNDRDSDAIPVGPIITQPATDSALFNNDYVDWYNLALLVYVIVAIALLLKQIWLYRKFLYYIRSATPTHEQSIYCIRGLKTPFSFFQKIYVPKEAYQQGDIDQSILTHERAHANQRHSMDVLFIQLLAIFFWFNPFIYLIQKSIRQTHEYLADDAVVKIHEKLRYQHLIIEWSMSTPDINTLPASNFNFLTTKKRLIMLQKRTTRSKLLLMPGLTLLLTVAISTLFSTHVEAQKTTPTTPKKAATANTAITPPASRQSEAPKTSGRIPKSPTKEMAPPIKSQQRSSSQQEGNVRFPEPRKKPAPPQNSPKIIDEVHVERIKFAEPRKESTPSKRVSPIAEEVQVAPKIEEVWVEDIQPRQPKRINLSANANVSSNQDQKDIQVKEEKPIRISLKVKPEVEVNTVNKK</sequence>
<dbReference type="AlphaFoldDB" id="A0A2X2IP21"/>
<reference evidence="4 5" key="1">
    <citation type="submission" date="2018-06" db="EMBL/GenBank/DDBJ databases">
        <authorList>
            <consortium name="Pathogen Informatics"/>
            <person name="Doyle S."/>
        </authorList>
    </citation>
    <scope>NUCLEOTIDE SEQUENCE [LARGE SCALE GENOMIC DNA]</scope>
    <source>
        <strain evidence="4 5">NCTC11343</strain>
    </source>
</reference>
<dbReference type="InterPro" id="IPR008756">
    <property type="entry name" value="Peptidase_M56"/>
</dbReference>
<dbReference type="RefSeq" id="WP_112373711.1">
    <property type="nucleotide sequence ID" value="NZ_CP069793.1"/>
</dbReference>
<dbReference type="Proteomes" id="UP000251241">
    <property type="component" value="Unassembled WGS sequence"/>
</dbReference>
<feature type="transmembrane region" description="Helical" evidence="2">
    <location>
        <begin position="35"/>
        <end position="53"/>
    </location>
</feature>
<evidence type="ECO:0000256" key="2">
    <source>
        <dbReference type="SAM" id="Phobius"/>
    </source>
</evidence>
<dbReference type="GeneID" id="97179057"/>
<feature type="transmembrane region" description="Helical" evidence="2">
    <location>
        <begin position="268"/>
        <end position="286"/>
    </location>
</feature>
<gene>
    <name evidence="4" type="ORF">NCTC11343_00487</name>
</gene>
<name>A0A2X2IP21_SPHMU</name>
<evidence type="ECO:0000259" key="3">
    <source>
        <dbReference type="Pfam" id="PF05569"/>
    </source>
</evidence>
<feature type="compositionally biased region" description="Low complexity" evidence="1">
    <location>
        <begin position="293"/>
        <end position="314"/>
    </location>
</feature>
<protein>
    <submittedName>
        <fullName evidence="4">Antirepressor regulating drug resistance, predicted signal transduction N-terminal membrane component</fullName>
    </submittedName>
</protein>
<feature type="domain" description="Peptidase M56" evidence="3">
    <location>
        <begin position="131"/>
        <end position="259"/>
    </location>
</feature>
<dbReference type="EMBL" id="UAUU01000002">
    <property type="protein sequence ID" value="SPZ83967.1"/>
    <property type="molecule type" value="Genomic_DNA"/>
</dbReference>
<evidence type="ECO:0000313" key="5">
    <source>
        <dbReference type="Proteomes" id="UP000251241"/>
    </source>
</evidence>
<keyword evidence="2" id="KW-0812">Transmembrane</keyword>
<feature type="transmembrane region" description="Helical" evidence="2">
    <location>
        <begin position="92"/>
        <end position="109"/>
    </location>
</feature>
<keyword evidence="2" id="KW-1133">Transmembrane helix</keyword>
<dbReference type="PANTHER" id="PTHR34978">
    <property type="entry name" value="POSSIBLE SENSOR-TRANSDUCER PROTEIN BLAR"/>
    <property type="match status" value="1"/>
</dbReference>
<evidence type="ECO:0000313" key="4">
    <source>
        <dbReference type="EMBL" id="SPZ83967.1"/>
    </source>
</evidence>
<organism evidence="4 5">
    <name type="scientific">Sphingobacterium multivorum</name>
    <dbReference type="NCBI Taxonomy" id="28454"/>
    <lineage>
        <taxon>Bacteria</taxon>
        <taxon>Pseudomonadati</taxon>
        <taxon>Bacteroidota</taxon>
        <taxon>Sphingobacteriia</taxon>
        <taxon>Sphingobacteriales</taxon>
        <taxon>Sphingobacteriaceae</taxon>
        <taxon>Sphingobacterium</taxon>
    </lineage>
</organism>
<keyword evidence="2" id="KW-0472">Membrane</keyword>
<feature type="transmembrane region" description="Helical" evidence="2">
    <location>
        <begin position="181"/>
        <end position="200"/>
    </location>
</feature>
<proteinExistence type="predicted"/>
<feature type="region of interest" description="Disordered" evidence="1">
    <location>
        <begin position="293"/>
        <end position="374"/>
    </location>
</feature>
<evidence type="ECO:0000256" key="1">
    <source>
        <dbReference type="SAM" id="MobiDB-lite"/>
    </source>
</evidence>
<dbReference type="InterPro" id="IPR052173">
    <property type="entry name" value="Beta-lactam_resp_regulator"/>
</dbReference>
<dbReference type="Pfam" id="PF05569">
    <property type="entry name" value="Peptidase_M56"/>
    <property type="match status" value="1"/>
</dbReference>
<dbReference type="CDD" id="cd07341">
    <property type="entry name" value="M56_BlaR1_MecR1_like"/>
    <property type="match status" value="1"/>
</dbReference>
<accession>A0A2X2IP21</accession>
<feature type="compositionally biased region" description="Polar residues" evidence="1">
    <location>
        <begin position="340"/>
        <end position="351"/>
    </location>
</feature>